<dbReference type="InterPro" id="IPR036388">
    <property type="entry name" value="WH-like_DNA-bd_sf"/>
</dbReference>
<dbReference type="Proteomes" id="UP001318682">
    <property type="component" value="Chromosome"/>
</dbReference>
<dbReference type="PROSITE" id="PS50110">
    <property type="entry name" value="RESPONSE_REGULATORY"/>
    <property type="match status" value="1"/>
</dbReference>
<feature type="domain" description="HTH luxR-type" evidence="3">
    <location>
        <begin position="157"/>
        <end position="222"/>
    </location>
</feature>
<dbReference type="PRINTS" id="PR00038">
    <property type="entry name" value="HTHLUXR"/>
</dbReference>
<evidence type="ECO:0000313" key="6">
    <source>
        <dbReference type="Proteomes" id="UP001318682"/>
    </source>
</evidence>
<feature type="modified residue" description="4-aspartylphosphate" evidence="2">
    <location>
        <position position="78"/>
    </location>
</feature>
<dbReference type="Gene3D" id="3.40.50.2300">
    <property type="match status" value="1"/>
</dbReference>
<keyword evidence="1" id="KW-0238">DNA-binding</keyword>
<keyword evidence="2" id="KW-0597">Phosphoprotein</keyword>
<dbReference type="InterPro" id="IPR051015">
    <property type="entry name" value="EvgA-like"/>
</dbReference>
<gene>
    <name evidence="5" type="primary">uhpA</name>
    <name evidence="5" type="ORF">ROLI_001070</name>
</gene>
<dbReference type="Pfam" id="PF00196">
    <property type="entry name" value="GerE"/>
    <property type="match status" value="1"/>
</dbReference>
<dbReference type="PANTHER" id="PTHR45566">
    <property type="entry name" value="HTH-TYPE TRANSCRIPTIONAL REGULATOR YHJB-RELATED"/>
    <property type="match status" value="1"/>
</dbReference>
<organism evidence="5 6">
    <name type="scientific">Roseobacter fucihabitans</name>
    <dbReference type="NCBI Taxonomy" id="1537242"/>
    <lineage>
        <taxon>Bacteria</taxon>
        <taxon>Pseudomonadati</taxon>
        <taxon>Pseudomonadota</taxon>
        <taxon>Alphaproteobacteria</taxon>
        <taxon>Rhodobacterales</taxon>
        <taxon>Roseobacteraceae</taxon>
        <taxon>Roseobacter</taxon>
    </lineage>
</organism>
<dbReference type="SUPFAM" id="SSF46894">
    <property type="entry name" value="C-terminal effector domain of the bipartite response regulators"/>
    <property type="match status" value="1"/>
</dbReference>
<feature type="domain" description="Response regulatory" evidence="4">
    <location>
        <begin position="27"/>
        <end position="142"/>
    </location>
</feature>
<evidence type="ECO:0000259" key="4">
    <source>
        <dbReference type="PROSITE" id="PS50110"/>
    </source>
</evidence>
<dbReference type="InterPro" id="IPR011006">
    <property type="entry name" value="CheY-like_superfamily"/>
</dbReference>
<dbReference type="PANTHER" id="PTHR45566:SF1">
    <property type="entry name" value="HTH-TYPE TRANSCRIPTIONAL REGULATOR YHJB-RELATED"/>
    <property type="match status" value="1"/>
</dbReference>
<accession>A0ABZ2BLR9</accession>
<name>A0ABZ2BLR9_9RHOB</name>
<dbReference type="PROSITE" id="PS50043">
    <property type="entry name" value="HTH_LUXR_2"/>
    <property type="match status" value="1"/>
</dbReference>
<sequence length="231" mass="24968">MKPILKGGLFVKDQQLQDVKKHPDQITVALADSNMLVLSAMSEIFDRDPRFSLVATTSTAEGFLGTVMRVPVQIGVIDWNLPALGGQKLIEVLRDQATAPRVLVYGDNAGDLPRQALTAGAAGFTPRNGPVEGLLNTCAAVAAGQMVFPFLDVRELQSDPIHQLTKREKALLEALSRGLSNRQLAAEFEISANTVKFHLSNLYEKLSVTSRTQAVAFFFSAQISARSSGDS</sequence>
<evidence type="ECO:0000259" key="3">
    <source>
        <dbReference type="PROSITE" id="PS50043"/>
    </source>
</evidence>
<evidence type="ECO:0000256" key="1">
    <source>
        <dbReference type="ARBA" id="ARBA00023125"/>
    </source>
</evidence>
<dbReference type="SMART" id="SM00421">
    <property type="entry name" value="HTH_LUXR"/>
    <property type="match status" value="1"/>
</dbReference>
<proteinExistence type="predicted"/>
<dbReference type="Pfam" id="PF00072">
    <property type="entry name" value="Response_reg"/>
    <property type="match status" value="1"/>
</dbReference>
<dbReference type="Gene3D" id="1.10.10.10">
    <property type="entry name" value="Winged helix-like DNA-binding domain superfamily/Winged helix DNA-binding domain"/>
    <property type="match status" value="1"/>
</dbReference>
<dbReference type="InterPro" id="IPR000792">
    <property type="entry name" value="Tscrpt_reg_LuxR_C"/>
</dbReference>
<keyword evidence="6" id="KW-1185">Reference proteome</keyword>
<protein>
    <submittedName>
        <fullName evidence="5">Transcriptional regulatory protein UhpA</fullName>
    </submittedName>
</protein>
<evidence type="ECO:0000256" key="2">
    <source>
        <dbReference type="PROSITE-ProRule" id="PRU00169"/>
    </source>
</evidence>
<dbReference type="InterPro" id="IPR001789">
    <property type="entry name" value="Sig_transdc_resp-reg_receiver"/>
</dbReference>
<evidence type="ECO:0000313" key="5">
    <source>
        <dbReference type="EMBL" id="WVX47043.1"/>
    </source>
</evidence>
<dbReference type="CDD" id="cd06170">
    <property type="entry name" value="LuxR_C_like"/>
    <property type="match status" value="1"/>
</dbReference>
<dbReference type="EMBL" id="CP143423">
    <property type="protein sequence ID" value="WVX47043.1"/>
    <property type="molecule type" value="Genomic_DNA"/>
</dbReference>
<dbReference type="InterPro" id="IPR016032">
    <property type="entry name" value="Sig_transdc_resp-reg_C-effctor"/>
</dbReference>
<reference evidence="6" key="1">
    <citation type="submission" date="2024-01" db="EMBL/GenBank/DDBJ databases">
        <title>Roseobacter fucihabitans sp. nov., isolated from the brown alga Fucus spiralis.</title>
        <authorList>
            <person name="Hahnke S."/>
            <person name="Berger M."/>
            <person name="Schlingloff A."/>
            <person name="Athale I."/>
            <person name="Neumann-Schaal M."/>
            <person name="Adenaya A."/>
            <person name="Poehlein A."/>
            <person name="Daniel R."/>
            <person name="Pertersen J."/>
            <person name="Brinkhoff T."/>
        </authorList>
    </citation>
    <scope>NUCLEOTIDE SEQUENCE [LARGE SCALE GENOMIC DNA]</scope>
    <source>
        <strain evidence="6">B14</strain>
    </source>
</reference>
<dbReference type="SUPFAM" id="SSF52172">
    <property type="entry name" value="CheY-like"/>
    <property type="match status" value="1"/>
</dbReference>